<proteinExistence type="inferred from homology"/>
<evidence type="ECO:0000256" key="1">
    <source>
        <dbReference type="ARBA" id="ARBA00001232"/>
    </source>
</evidence>
<dbReference type="UniPathway" id="UPA00085"/>
<evidence type="ECO:0000256" key="3">
    <source>
        <dbReference type="ARBA" id="ARBA00022516"/>
    </source>
</evidence>
<comment type="subcellular location">
    <subcellularLocation>
        <location evidence="10">Cytoplasm</location>
    </subcellularLocation>
    <text evidence="10">Associated with the membrane possibly through PlsY.</text>
</comment>
<dbReference type="PANTHER" id="PTHR30100">
    <property type="entry name" value="FATTY ACID/PHOSPHOLIPID SYNTHESIS PROTEIN PLSX"/>
    <property type="match status" value="1"/>
</dbReference>
<accession>A0A7C4S2K3</accession>
<dbReference type="GO" id="GO:0008654">
    <property type="term" value="P:phospholipid biosynthetic process"/>
    <property type="evidence" value="ECO:0007669"/>
    <property type="project" value="UniProtKB-KW"/>
</dbReference>
<dbReference type="AlphaFoldDB" id="A0A7C4S2K3"/>
<comment type="function">
    <text evidence="10">Catalyzes the reversible formation of acyl-phosphate (acyl-PO(4)) from acyl-[acyl-carrier-protein] (acyl-ACP). This enzyme utilizes acyl-ACP as fatty acyl donor, but not acyl-CoA.</text>
</comment>
<comment type="subunit">
    <text evidence="9 10">Homodimer. Probably interacts with PlsY.</text>
</comment>
<keyword evidence="7 10" id="KW-1208">Phospholipid metabolism</keyword>
<dbReference type="PANTHER" id="PTHR30100:SF1">
    <property type="entry name" value="PHOSPHATE ACYLTRANSFERASE"/>
    <property type="match status" value="1"/>
</dbReference>
<gene>
    <name evidence="10 11" type="primary">plsX</name>
    <name evidence="11" type="ORF">ENT60_02310</name>
</gene>
<evidence type="ECO:0000256" key="5">
    <source>
        <dbReference type="ARBA" id="ARBA00023098"/>
    </source>
</evidence>
<evidence type="ECO:0000313" key="11">
    <source>
        <dbReference type="EMBL" id="HGU47379.1"/>
    </source>
</evidence>
<comment type="catalytic activity">
    <reaction evidence="1 10">
        <text>a fatty acyl-[ACP] + phosphate = an acyl phosphate + holo-[ACP]</text>
        <dbReference type="Rhea" id="RHEA:42292"/>
        <dbReference type="Rhea" id="RHEA-COMP:9685"/>
        <dbReference type="Rhea" id="RHEA-COMP:14125"/>
        <dbReference type="ChEBI" id="CHEBI:43474"/>
        <dbReference type="ChEBI" id="CHEBI:59918"/>
        <dbReference type="ChEBI" id="CHEBI:64479"/>
        <dbReference type="ChEBI" id="CHEBI:138651"/>
        <dbReference type="EC" id="2.3.1.274"/>
    </reaction>
</comment>
<dbReference type="NCBIfam" id="TIGR00182">
    <property type="entry name" value="plsX"/>
    <property type="match status" value="1"/>
</dbReference>
<evidence type="ECO:0000256" key="8">
    <source>
        <dbReference type="ARBA" id="ARBA00024069"/>
    </source>
</evidence>
<dbReference type="GO" id="GO:0005737">
    <property type="term" value="C:cytoplasm"/>
    <property type="evidence" value="ECO:0007669"/>
    <property type="project" value="UniProtKB-SubCell"/>
</dbReference>
<dbReference type="EC" id="2.3.1.274" evidence="8 10"/>
<dbReference type="GO" id="GO:0006633">
    <property type="term" value="P:fatty acid biosynthetic process"/>
    <property type="evidence" value="ECO:0007669"/>
    <property type="project" value="UniProtKB-UniRule"/>
</dbReference>
<keyword evidence="5 10" id="KW-0443">Lipid metabolism</keyword>
<sequence>MIKIAVDGLGSDLAPKPEILGVEKALEENLDLGIILIGKKELFPLASLKEKFGERIEFLECETISFSLESPVELWRKKVNNSIVNTISLLKENKVSAAVSAGDTGSLLVVALKILGTLPGILRPAIGIILPTKVGFSLLIDAGANPTVKPINLQQFAILGSLTYELLFKKANPSVGLLNIGKEENKGSELYQQGYNLLKNSPLNFIGNIEGCEIFKGIADVIVCDGFVGNILLKFGEGIVETLNQALKDYFSSETKYRMRRWFSKPVLEEFIEKLNYEEQGGGILLGINGTVVVAHGRSNEKAIKNAIQTAVFFAQTNLVQFLRENLPFYLNTKNEN</sequence>
<organism evidence="11">
    <name type="scientific">candidate division WOR-3 bacterium</name>
    <dbReference type="NCBI Taxonomy" id="2052148"/>
    <lineage>
        <taxon>Bacteria</taxon>
        <taxon>Bacteria division WOR-3</taxon>
    </lineage>
</organism>
<evidence type="ECO:0000256" key="9">
    <source>
        <dbReference type="ARBA" id="ARBA00046608"/>
    </source>
</evidence>
<evidence type="ECO:0000256" key="10">
    <source>
        <dbReference type="HAMAP-Rule" id="MF_00019"/>
    </source>
</evidence>
<dbReference type="EMBL" id="DSZH01000105">
    <property type="protein sequence ID" value="HGU47379.1"/>
    <property type="molecule type" value="Genomic_DNA"/>
</dbReference>
<keyword evidence="6 10" id="KW-0594">Phospholipid biosynthesis</keyword>
<evidence type="ECO:0000256" key="6">
    <source>
        <dbReference type="ARBA" id="ARBA00023209"/>
    </source>
</evidence>
<comment type="similarity">
    <text evidence="10">Belongs to the PlsX family.</text>
</comment>
<evidence type="ECO:0000256" key="4">
    <source>
        <dbReference type="ARBA" id="ARBA00022679"/>
    </source>
</evidence>
<dbReference type="Pfam" id="PF02504">
    <property type="entry name" value="FA_synthesis"/>
    <property type="match status" value="1"/>
</dbReference>
<comment type="pathway">
    <text evidence="10">Lipid metabolism; phospholipid metabolism.</text>
</comment>
<dbReference type="SUPFAM" id="SSF53659">
    <property type="entry name" value="Isocitrate/Isopropylmalate dehydrogenase-like"/>
    <property type="match status" value="1"/>
</dbReference>
<keyword evidence="4 10" id="KW-0808">Transferase</keyword>
<evidence type="ECO:0000256" key="2">
    <source>
        <dbReference type="ARBA" id="ARBA00022490"/>
    </source>
</evidence>
<reference evidence="11" key="1">
    <citation type="journal article" date="2020" name="mSystems">
        <title>Genome- and Community-Level Interaction Insights into Carbon Utilization and Element Cycling Functions of Hydrothermarchaeota in Hydrothermal Sediment.</title>
        <authorList>
            <person name="Zhou Z."/>
            <person name="Liu Y."/>
            <person name="Xu W."/>
            <person name="Pan J."/>
            <person name="Luo Z.H."/>
            <person name="Li M."/>
        </authorList>
    </citation>
    <scope>NUCLEOTIDE SEQUENCE [LARGE SCALE GENOMIC DNA]</scope>
    <source>
        <strain evidence="11">SpSt-594</strain>
    </source>
</reference>
<name>A0A7C4S2K3_UNCW3</name>
<keyword evidence="2 10" id="KW-0963">Cytoplasm</keyword>
<dbReference type="PIRSF" id="PIRSF002465">
    <property type="entry name" value="Phsphlp_syn_PlsX"/>
    <property type="match status" value="1"/>
</dbReference>
<dbReference type="GO" id="GO:0043811">
    <property type="term" value="F:phosphate:acyl-[acyl carrier protein] acyltransferase activity"/>
    <property type="evidence" value="ECO:0007669"/>
    <property type="project" value="UniProtKB-UniRule"/>
</dbReference>
<comment type="caution">
    <text evidence="11">The sequence shown here is derived from an EMBL/GenBank/DDBJ whole genome shotgun (WGS) entry which is preliminary data.</text>
</comment>
<evidence type="ECO:0000256" key="7">
    <source>
        <dbReference type="ARBA" id="ARBA00023264"/>
    </source>
</evidence>
<protein>
    <recommendedName>
        <fullName evidence="8 10">Phosphate acyltransferase</fullName>
        <ecNumber evidence="8 10">2.3.1.274</ecNumber>
    </recommendedName>
    <alternativeName>
        <fullName evidence="10">Acyl-ACP phosphotransacylase</fullName>
    </alternativeName>
    <alternativeName>
        <fullName evidence="10">Acyl-[acyl-carrier-protein]--phosphate acyltransferase</fullName>
    </alternativeName>
    <alternativeName>
        <fullName evidence="10">Phosphate-acyl-ACP acyltransferase</fullName>
    </alternativeName>
</protein>
<dbReference type="InterPro" id="IPR012281">
    <property type="entry name" value="Phospholipid_synth_PlsX-like"/>
</dbReference>
<dbReference type="Gene3D" id="3.40.718.10">
    <property type="entry name" value="Isopropylmalate Dehydrogenase"/>
    <property type="match status" value="1"/>
</dbReference>
<dbReference type="HAMAP" id="MF_00019">
    <property type="entry name" value="PlsX"/>
    <property type="match status" value="1"/>
</dbReference>
<keyword evidence="11" id="KW-0012">Acyltransferase</keyword>
<dbReference type="InterPro" id="IPR003664">
    <property type="entry name" value="FA_synthesis"/>
</dbReference>
<keyword evidence="3 10" id="KW-0444">Lipid biosynthesis</keyword>